<evidence type="ECO:0000256" key="2">
    <source>
        <dbReference type="SAM" id="Phobius"/>
    </source>
</evidence>
<gene>
    <name evidence="3" type="ORF">Q0031_15410</name>
</gene>
<keyword evidence="2" id="KW-0472">Membrane</keyword>
<reference evidence="3" key="1">
    <citation type="submission" date="2023-07" db="EMBL/GenBank/DDBJ databases">
        <authorList>
            <person name="Shahid S."/>
            <person name="Akbar M.Y."/>
            <person name="Ajmal W."/>
            <person name="Ansari A."/>
            <person name="Ghazanfar S."/>
        </authorList>
    </citation>
    <scope>NUCLEOTIDE SEQUENCE</scope>
    <source>
        <strain evidence="3">NIGAB</strain>
    </source>
</reference>
<name>A0AAP5C8P9_9GAMM</name>
<evidence type="ECO:0000256" key="1">
    <source>
        <dbReference type="SAM" id="MobiDB-lite"/>
    </source>
</evidence>
<feature type="region of interest" description="Disordered" evidence="1">
    <location>
        <begin position="72"/>
        <end position="121"/>
    </location>
</feature>
<evidence type="ECO:0008006" key="5">
    <source>
        <dbReference type="Google" id="ProtNLM"/>
    </source>
</evidence>
<dbReference type="EMBL" id="JAVIAC010000007">
    <property type="protein sequence ID" value="MDQ7953169.1"/>
    <property type="molecule type" value="Genomic_DNA"/>
</dbReference>
<keyword evidence="2" id="KW-1133">Transmembrane helix</keyword>
<dbReference type="Proteomes" id="UP001240529">
    <property type="component" value="Unassembled WGS sequence"/>
</dbReference>
<protein>
    <recommendedName>
        <fullName evidence="5">Energy transducer TonB</fullName>
    </recommendedName>
</protein>
<organism evidence="3 4">
    <name type="scientific">Stenotrophomonas geniculata</name>
    <dbReference type="NCBI Taxonomy" id="86188"/>
    <lineage>
        <taxon>Bacteria</taxon>
        <taxon>Pseudomonadati</taxon>
        <taxon>Pseudomonadota</taxon>
        <taxon>Gammaproteobacteria</taxon>
        <taxon>Lysobacterales</taxon>
        <taxon>Lysobacteraceae</taxon>
        <taxon>Stenotrophomonas</taxon>
    </lineage>
</organism>
<proteinExistence type="predicted"/>
<dbReference type="AlphaFoldDB" id="A0AAP5C8P9"/>
<evidence type="ECO:0000313" key="4">
    <source>
        <dbReference type="Proteomes" id="UP001240529"/>
    </source>
</evidence>
<dbReference type="RefSeq" id="WP_197598164.1">
    <property type="nucleotide sequence ID" value="NZ_JAUZEA010000007.1"/>
</dbReference>
<accession>A0AAP5C8P9</accession>
<feature type="compositionally biased region" description="Pro residues" evidence="1">
    <location>
        <begin position="75"/>
        <end position="90"/>
    </location>
</feature>
<feature type="transmembrane region" description="Helical" evidence="2">
    <location>
        <begin position="21"/>
        <end position="44"/>
    </location>
</feature>
<keyword evidence="2" id="KW-0812">Transmembrane</keyword>
<feature type="compositionally biased region" description="Low complexity" evidence="1">
    <location>
        <begin position="91"/>
        <end position="100"/>
    </location>
</feature>
<feature type="compositionally biased region" description="Polar residues" evidence="1">
    <location>
        <begin position="101"/>
        <end position="120"/>
    </location>
</feature>
<comment type="caution">
    <text evidence="3">The sequence shown here is derived from an EMBL/GenBank/DDBJ whole genome shotgun (WGS) entry which is preliminary data.</text>
</comment>
<sequence length="292" mass="32449">MTDTSFKPDRDCQQRITWRRIASLAAALSALALMAGICSLRPRWQQEIGRLPINLGTAQMQAEAMALALAIRQSPPFPPPPPPVPQPTPVLPSSLSEVPSATQTPSTRVDQWRPQEQPQLTDPVGEDIYVMEQTLPYCWPGSSASICQEVDDLVLPLDDWWPPDIHALRLQLQADLVPANRRSTPVPAAALADAQRMDGAGLRALREQGCGATVHGPTRTYDHVAYLTRPVFSVEGQWAMIAVARDSCSDDFVYRELVVLHREQGRWMAEPPERGLGGVWDGRILRPWTYNH</sequence>
<evidence type="ECO:0000313" key="3">
    <source>
        <dbReference type="EMBL" id="MDQ7953169.1"/>
    </source>
</evidence>